<organism evidence="6 7">
    <name type="scientific">Wickerhamiella sorbophila</name>
    <dbReference type="NCBI Taxonomy" id="45607"/>
    <lineage>
        <taxon>Eukaryota</taxon>
        <taxon>Fungi</taxon>
        <taxon>Dikarya</taxon>
        <taxon>Ascomycota</taxon>
        <taxon>Saccharomycotina</taxon>
        <taxon>Dipodascomycetes</taxon>
        <taxon>Dipodascales</taxon>
        <taxon>Trichomonascaceae</taxon>
        <taxon>Wickerhamiella</taxon>
    </lineage>
</organism>
<evidence type="ECO:0000256" key="2">
    <source>
        <dbReference type="ARBA" id="ARBA00009540"/>
    </source>
</evidence>
<accession>A0A2T0FK55</accession>
<protein>
    <recommendedName>
        <fullName evidence="4">Oxidation resistance protein 1</fullName>
    </recommendedName>
</protein>
<dbReference type="InterPro" id="IPR006571">
    <property type="entry name" value="TLDc_dom"/>
</dbReference>
<dbReference type="Proteomes" id="UP000238350">
    <property type="component" value="Unassembled WGS sequence"/>
</dbReference>
<dbReference type="STRING" id="45607.A0A2T0FK55"/>
<evidence type="ECO:0000313" key="7">
    <source>
        <dbReference type="Proteomes" id="UP000238350"/>
    </source>
</evidence>
<dbReference type="GO" id="GO:0005739">
    <property type="term" value="C:mitochondrion"/>
    <property type="evidence" value="ECO:0007669"/>
    <property type="project" value="UniProtKB-SubCell"/>
</dbReference>
<dbReference type="PANTHER" id="PTHR23354:SF62">
    <property type="entry name" value="MUSTARD, ISOFORM V"/>
    <property type="match status" value="1"/>
</dbReference>
<sequence>MNHQVSLEGPQTKNRILNTELAENIRHLMPMRLQVSSKWEQAYSLEGNGASLRTLYDQVRPKTKYQHGYVLLLRDSLGGVFGAYSNTPFKAETGGHFYGNADSFLFKATGDRFEAFPYTGENDFVIFSTPKFLSFGGGDGHYSLWMDDNLDKGVSYRTPTFGNEVLSAEGSKFHIVAVEVWRV</sequence>
<feature type="domain" description="TLDc" evidence="5">
    <location>
        <begin position="15"/>
        <end position="183"/>
    </location>
</feature>
<proteinExistence type="inferred from homology"/>
<dbReference type="AlphaFoldDB" id="A0A2T0FK55"/>
<keyword evidence="7" id="KW-1185">Reference proteome</keyword>
<dbReference type="GeneID" id="36516715"/>
<dbReference type="Pfam" id="PF07534">
    <property type="entry name" value="TLD"/>
    <property type="match status" value="1"/>
</dbReference>
<evidence type="ECO:0000313" key="6">
    <source>
        <dbReference type="EMBL" id="PRT55347.1"/>
    </source>
</evidence>
<reference evidence="6 7" key="1">
    <citation type="submission" date="2017-04" db="EMBL/GenBank/DDBJ databases">
        <title>Genome sequencing of [Candida] sorbophila.</title>
        <authorList>
            <person name="Ahn J.O."/>
        </authorList>
    </citation>
    <scope>NUCLEOTIDE SEQUENCE [LARGE SCALE GENOMIC DNA]</scope>
    <source>
        <strain evidence="6 7">DS02</strain>
    </source>
</reference>
<dbReference type="EMBL" id="NDIQ01000021">
    <property type="protein sequence ID" value="PRT55347.1"/>
    <property type="molecule type" value="Genomic_DNA"/>
</dbReference>
<dbReference type="PANTHER" id="PTHR23354">
    <property type="entry name" value="NUCLEOLAR PROTEIN 7/ESTROGEN RECEPTOR COACTIVATOR-RELATED"/>
    <property type="match status" value="1"/>
</dbReference>
<dbReference type="PROSITE" id="PS51886">
    <property type="entry name" value="TLDC"/>
    <property type="match status" value="1"/>
</dbReference>
<evidence type="ECO:0000259" key="5">
    <source>
        <dbReference type="PROSITE" id="PS51886"/>
    </source>
</evidence>
<evidence type="ECO:0000256" key="4">
    <source>
        <dbReference type="ARBA" id="ARBA00040604"/>
    </source>
</evidence>
<gene>
    <name evidence="6" type="ORF">B9G98_02967</name>
</gene>
<evidence type="ECO:0000256" key="1">
    <source>
        <dbReference type="ARBA" id="ARBA00004173"/>
    </source>
</evidence>
<name>A0A2T0FK55_9ASCO</name>
<dbReference type="GO" id="GO:0006979">
    <property type="term" value="P:response to oxidative stress"/>
    <property type="evidence" value="ECO:0007669"/>
    <property type="project" value="TreeGrafter"/>
</dbReference>
<dbReference type="OrthoDB" id="26679at2759"/>
<keyword evidence="3" id="KW-0496">Mitochondrion</keyword>
<comment type="subcellular location">
    <subcellularLocation>
        <location evidence="1">Mitochondrion</location>
    </subcellularLocation>
</comment>
<dbReference type="RefSeq" id="XP_024665292.1">
    <property type="nucleotide sequence ID" value="XM_024809524.1"/>
</dbReference>
<dbReference type="GO" id="GO:0005634">
    <property type="term" value="C:nucleus"/>
    <property type="evidence" value="ECO:0007669"/>
    <property type="project" value="TreeGrafter"/>
</dbReference>
<evidence type="ECO:0000256" key="3">
    <source>
        <dbReference type="ARBA" id="ARBA00023128"/>
    </source>
</evidence>
<dbReference type="SMART" id="SM00584">
    <property type="entry name" value="TLDc"/>
    <property type="match status" value="1"/>
</dbReference>
<comment type="caution">
    <text evidence="6">The sequence shown here is derived from an EMBL/GenBank/DDBJ whole genome shotgun (WGS) entry which is preliminary data.</text>
</comment>
<comment type="similarity">
    <text evidence="2">Belongs to the OXR1 family.</text>
</comment>